<dbReference type="InterPro" id="IPR011990">
    <property type="entry name" value="TPR-like_helical_dom_sf"/>
</dbReference>
<organism evidence="3 4">
    <name type="scientific">Zygotorulaspora mrakii</name>
    <name type="common">Zygosaccharomyces mrakii</name>
    <dbReference type="NCBI Taxonomy" id="42260"/>
    <lineage>
        <taxon>Eukaryota</taxon>
        <taxon>Fungi</taxon>
        <taxon>Dikarya</taxon>
        <taxon>Ascomycota</taxon>
        <taxon>Saccharomycotina</taxon>
        <taxon>Saccharomycetes</taxon>
        <taxon>Saccharomycetales</taxon>
        <taxon>Saccharomycetaceae</taxon>
        <taxon>Zygotorulaspora</taxon>
    </lineage>
</organism>
<dbReference type="Gene3D" id="1.25.40.10">
    <property type="entry name" value="Tetratricopeptide repeat domain"/>
    <property type="match status" value="2"/>
</dbReference>
<accession>A0A7H9AW15</accession>
<feature type="region of interest" description="Disordered" evidence="2">
    <location>
        <begin position="520"/>
        <end position="571"/>
    </location>
</feature>
<dbReference type="SMART" id="SM00028">
    <property type="entry name" value="TPR"/>
    <property type="match status" value="3"/>
</dbReference>
<evidence type="ECO:0000256" key="1">
    <source>
        <dbReference type="PROSITE-ProRule" id="PRU00339"/>
    </source>
</evidence>
<dbReference type="EMBL" id="CP058604">
    <property type="protein sequence ID" value="QLG70403.1"/>
    <property type="molecule type" value="Genomic_DNA"/>
</dbReference>
<dbReference type="PROSITE" id="PS50005">
    <property type="entry name" value="TPR"/>
    <property type="match status" value="1"/>
</dbReference>
<dbReference type="Proteomes" id="UP000509704">
    <property type="component" value="Chromosome 1"/>
</dbReference>
<reference evidence="3 4" key="1">
    <citation type="submission" date="2020-07" db="EMBL/GenBank/DDBJ databases">
        <title>The yeast mating-type switching endonuclease HO is a domesticated member of an unorthodox homing genetic element family.</title>
        <authorList>
            <person name="Coughlan A.Y."/>
            <person name="Lombardi L."/>
            <person name="Braun-Galleani S."/>
            <person name="Martos A.R."/>
            <person name="Galeote V."/>
            <person name="Bigey F."/>
            <person name="Dequin S."/>
            <person name="Byrne K.P."/>
            <person name="Wolfe K.H."/>
        </authorList>
    </citation>
    <scope>NUCLEOTIDE SEQUENCE [LARGE SCALE GENOMIC DNA]</scope>
    <source>
        <strain evidence="3 4">NRRL Y-6702</strain>
    </source>
</reference>
<keyword evidence="1" id="KW-0802">TPR repeat</keyword>
<keyword evidence="4" id="KW-1185">Reference proteome</keyword>
<feature type="repeat" description="TPR" evidence="1">
    <location>
        <begin position="86"/>
        <end position="119"/>
    </location>
</feature>
<proteinExistence type="predicted"/>
<dbReference type="SUPFAM" id="SSF48452">
    <property type="entry name" value="TPR-like"/>
    <property type="match status" value="2"/>
</dbReference>
<dbReference type="RefSeq" id="XP_037142131.1">
    <property type="nucleotide sequence ID" value="XM_037286236.1"/>
</dbReference>
<dbReference type="AlphaFoldDB" id="A0A7H9AW15"/>
<dbReference type="GeneID" id="59234039"/>
<name>A0A7H9AW15_ZYGMR</name>
<feature type="compositionally biased region" description="Polar residues" evidence="2">
    <location>
        <begin position="538"/>
        <end position="557"/>
    </location>
</feature>
<dbReference type="OrthoDB" id="418911at2759"/>
<dbReference type="InterPro" id="IPR019734">
    <property type="entry name" value="TPR_rpt"/>
</dbReference>
<evidence type="ECO:0000313" key="4">
    <source>
        <dbReference type="Proteomes" id="UP000509704"/>
    </source>
</evidence>
<evidence type="ECO:0000256" key="2">
    <source>
        <dbReference type="SAM" id="MobiDB-lite"/>
    </source>
</evidence>
<protein>
    <submittedName>
        <fullName evidence="3">Uncharacterized protein</fullName>
    </submittedName>
</protein>
<dbReference type="KEGG" id="zmk:HG535_0A03420"/>
<sequence>MEQKLREIELLHRDISRSCGQLALQMDDVSMAFKILSGNLARDPFDLATILLLCDLYLKNADYSNVVELLGDPLQKGWPSAISGDRRVWTRLSLAYFHLHNLSEALAAISKAIELSSREDPYLFVLRCRIFLKMPKARYSLDSVMPFFEKTLILTQASQIPSLHVEALLSRSRLFMEYADFGRARMDIDDSMSILHDPNALNFFEVEDFLLKATLTYCLAATVQETSEKSSEVVELGLRNFEHTDKTALPLLLMKTIHRCIQHKNLNDILSELILSLNCLPTQFHRMISYAIARVFLEIDNVSHSPDAYQYLHKSLELADDQDPLALVSLGFLHFNQKRFNDSLSTFFHAIKLPDSVNYKSEDYIASLKAYSWYGIAKNYFSAADITKGEKALDMFRKIITASPVSSSVLNLDICKISENCEEYFDLPPEFLKDEIIKQECSNFIFDERMEQSPISSLPHENVSRWNCDSRFDPISNISGSLTSILNNPLFCDKEKATKKKAKSLKKKKNDIFRKMPLSITKPVSKKPKRDQQRTLRKTTPSNEVANLNDQILNPSDISPHYDSDKNSDFSNPYQVPFKSAHTYSSYRTPAMHMQQQITFPASTTSSMIYYSQEGPYMSFNNVTQISNNYPNNNANNGQRVLVDPTFGNSLYIVEDTRLRATQMPSVASSPTPYRMTQSYRDVYHHA</sequence>
<evidence type="ECO:0000313" key="3">
    <source>
        <dbReference type="EMBL" id="QLG70403.1"/>
    </source>
</evidence>
<gene>
    <name evidence="3" type="ORF">HG535_0A03420</name>
</gene>